<evidence type="ECO:0000313" key="2">
    <source>
        <dbReference type="Proteomes" id="UP000008744"/>
    </source>
</evidence>
<dbReference type="HOGENOM" id="CLU_2335819_0_0_1"/>
<reference evidence="1 2" key="1">
    <citation type="journal article" date="2007" name="Nature">
        <title>Evolution of genes and genomes on the Drosophila phylogeny.</title>
        <authorList>
            <consortium name="Drosophila 12 Genomes Consortium"/>
            <person name="Clark A.G."/>
            <person name="Eisen M.B."/>
            <person name="Smith D.R."/>
            <person name="Bergman C.M."/>
            <person name="Oliver B."/>
            <person name="Markow T.A."/>
            <person name="Kaufman T.C."/>
            <person name="Kellis M."/>
            <person name="Gelbart W."/>
            <person name="Iyer V.N."/>
            <person name="Pollard D.A."/>
            <person name="Sackton T.B."/>
            <person name="Larracuente A.M."/>
            <person name="Singh N.D."/>
            <person name="Abad J.P."/>
            <person name="Abt D.N."/>
            <person name="Adryan B."/>
            <person name="Aguade M."/>
            <person name="Akashi H."/>
            <person name="Anderson W.W."/>
            <person name="Aquadro C.F."/>
            <person name="Ardell D.H."/>
            <person name="Arguello R."/>
            <person name="Artieri C.G."/>
            <person name="Barbash D.A."/>
            <person name="Barker D."/>
            <person name="Barsanti P."/>
            <person name="Batterham P."/>
            <person name="Batzoglou S."/>
            <person name="Begun D."/>
            <person name="Bhutkar A."/>
            <person name="Blanco E."/>
            <person name="Bosak S.A."/>
            <person name="Bradley R.K."/>
            <person name="Brand A.D."/>
            <person name="Brent M.R."/>
            <person name="Brooks A.N."/>
            <person name="Brown R.H."/>
            <person name="Butlin R.K."/>
            <person name="Caggese C."/>
            <person name="Calvi B.R."/>
            <person name="Bernardo de Carvalho A."/>
            <person name="Caspi A."/>
            <person name="Castrezana S."/>
            <person name="Celniker S.E."/>
            <person name="Chang J.L."/>
            <person name="Chapple C."/>
            <person name="Chatterji S."/>
            <person name="Chinwalla A."/>
            <person name="Civetta A."/>
            <person name="Clifton S.W."/>
            <person name="Comeron J.M."/>
            <person name="Costello J.C."/>
            <person name="Coyne J.A."/>
            <person name="Daub J."/>
            <person name="David R.G."/>
            <person name="Delcher A.L."/>
            <person name="Delehaunty K."/>
            <person name="Do C.B."/>
            <person name="Ebling H."/>
            <person name="Edwards K."/>
            <person name="Eickbush T."/>
            <person name="Evans J.D."/>
            <person name="Filipski A."/>
            <person name="Findeiss S."/>
            <person name="Freyhult E."/>
            <person name="Fulton L."/>
            <person name="Fulton R."/>
            <person name="Garcia A.C."/>
            <person name="Gardiner A."/>
            <person name="Garfield D.A."/>
            <person name="Garvin B.E."/>
            <person name="Gibson G."/>
            <person name="Gilbert D."/>
            <person name="Gnerre S."/>
            <person name="Godfrey J."/>
            <person name="Good R."/>
            <person name="Gotea V."/>
            <person name="Gravely B."/>
            <person name="Greenberg A.J."/>
            <person name="Griffiths-Jones S."/>
            <person name="Gross S."/>
            <person name="Guigo R."/>
            <person name="Gustafson E.A."/>
            <person name="Haerty W."/>
            <person name="Hahn M.W."/>
            <person name="Halligan D.L."/>
            <person name="Halpern A.L."/>
            <person name="Halter G.M."/>
            <person name="Han M.V."/>
            <person name="Heger A."/>
            <person name="Hillier L."/>
            <person name="Hinrichs A.S."/>
            <person name="Holmes I."/>
            <person name="Hoskins R.A."/>
            <person name="Hubisz M.J."/>
            <person name="Hultmark D."/>
            <person name="Huntley M.A."/>
            <person name="Jaffe D.B."/>
            <person name="Jagadeeshan S."/>
            <person name="Jeck W.R."/>
            <person name="Johnson J."/>
            <person name="Jones C.D."/>
            <person name="Jordan W.C."/>
            <person name="Karpen G.H."/>
            <person name="Kataoka E."/>
            <person name="Keightley P.D."/>
            <person name="Kheradpour P."/>
            <person name="Kirkness E.F."/>
            <person name="Koerich L.B."/>
            <person name="Kristiansen K."/>
            <person name="Kudrna D."/>
            <person name="Kulathinal R.J."/>
            <person name="Kumar S."/>
            <person name="Kwok R."/>
            <person name="Lander E."/>
            <person name="Langley C.H."/>
            <person name="Lapoint R."/>
            <person name="Lazzaro B.P."/>
            <person name="Lee S.J."/>
            <person name="Levesque L."/>
            <person name="Li R."/>
            <person name="Lin C.F."/>
            <person name="Lin M.F."/>
            <person name="Lindblad-Toh K."/>
            <person name="Llopart A."/>
            <person name="Long M."/>
            <person name="Low L."/>
            <person name="Lozovsky E."/>
            <person name="Lu J."/>
            <person name="Luo M."/>
            <person name="Machado C.A."/>
            <person name="Makalowski W."/>
            <person name="Marzo M."/>
            <person name="Matsuda M."/>
            <person name="Matzkin L."/>
            <person name="McAllister B."/>
            <person name="McBride C.S."/>
            <person name="McKernan B."/>
            <person name="McKernan K."/>
            <person name="Mendez-Lago M."/>
            <person name="Minx P."/>
            <person name="Mollenhauer M.U."/>
            <person name="Montooth K."/>
            <person name="Mount S.M."/>
            <person name="Mu X."/>
            <person name="Myers E."/>
            <person name="Negre B."/>
            <person name="Newfeld S."/>
            <person name="Nielsen R."/>
            <person name="Noor M.A."/>
            <person name="O'Grady P."/>
            <person name="Pachter L."/>
            <person name="Papaceit M."/>
            <person name="Parisi M.J."/>
            <person name="Parisi M."/>
            <person name="Parts L."/>
            <person name="Pedersen J.S."/>
            <person name="Pesole G."/>
            <person name="Phillippy A.M."/>
            <person name="Ponting C.P."/>
            <person name="Pop M."/>
            <person name="Porcelli D."/>
            <person name="Powell J.R."/>
            <person name="Prohaska S."/>
            <person name="Pruitt K."/>
            <person name="Puig M."/>
            <person name="Quesneville H."/>
            <person name="Ram K.R."/>
            <person name="Rand D."/>
            <person name="Rasmussen M.D."/>
            <person name="Reed L.K."/>
            <person name="Reenan R."/>
            <person name="Reily A."/>
            <person name="Remington K.A."/>
            <person name="Rieger T.T."/>
            <person name="Ritchie M.G."/>
            <person name="Robin C."/>
            <person name="Rogers Y.H."/>
            <person name="Rohde C."/>
            <person name="Rozas J."/>
            <person name="Rubenfield M.J."/>
            <person name="Ruiz A."/>
            <person name="Russo S."/>
            <person name="Salzberg S.L."/>
            <person name="Sanchez-Gracia A."/>
            <person name="Saranga D.J."/>
            <person name="Sato H."/>
            <person name="Schaeffer S.W."/>
            <person name="Schatz M.C."/>
            <person name="Schlenke T."/>
            <person name="Schwartz R."/>
            <person name="Segarra C."/>
            <person name="Singh R.S."/>
            <person name="Sirot L."/>
            <person name="Sirota M."/>
            <person name="Sisneros N.B."/>
            <person name="Smith C.D."/>
            <person name="Smith T.F."/>
            <person name="Spieth J."/>
            <person name="Stage D.E."/>
            <person name="Stark A."/>
            <person name="Stephan W."/>
            <person name="Strausberg R.L."/>
            <person name="Strempel S."/>
            <person name="Sturgill D."/>
            <person name="Sutton G."/>
            <person name="Sutton G.G."/>
            <person name="Tao W."/>
            <person name="Teichmann S."/>
            <person name="Tobari Y.N."/>
            <person name="Tomimura Y."/>
            <person name="Tsolas J.M."/>
            <person name="Valente V.L."/>
            <person name="Venter E."/>
            <person name="Venter J.C."/>
            <person name="Vicario S."/>
            <person name="Vieira F.G."/>
            <person name="Vilella A.J."/>
            <person name="Villasante A."/>
            <person name="Walenz B."/>
            <person name="Wang J."/>
            <person name="Wasserman M."/>
            <person name="Watts T."/>
            <person name="Wilson D."/>
            <person name="Wilson R.K."/>
            <person name="Wing R.A."/>
            <person name="Wolfner M.F."/>
            <person name="Wong A."/>
            <person name="Wong G.K."/>
            <person name="Wu C.I."/>
            <person name="Wu G."/>
            <person name="Yamamoto D."/>
            <person name="Yang H.P."/>
            <person name="Yang S.P."/>
            <person name="Yorke J.A."/>
            <person name="Yoshida K."/>
            <person name="Zdobnov E."/>
            <person name="Zhang P."/>
            <person name="Zhang Y."/>
            <person name="Zimin A.V."/>
            <person name="Baldwin J."/>
            <person name="Abdouelleil A."/>
            <person name="Abdulkadir J."/>
            <person name="Abebe A."/>
            <person name="Abera B."/>
            <person name="Abreu J."/>
            <person name="Acer S.C."/>
            <person name="Aftuck L."/>
            <person name="Alexander A."/>
            <person name="An P."/>
            <person name="Anderson E."/>
            <person name="Anderson S."/>
            <person name="Arachi H."/>
            <person name="Azer M."/>
            <person name="Bachantsang P."/>
            <person name="Barry A."/>
            <person name="Bayul T."/>
            <person name="Berlin A."/>
            <person name="Bessette D."/>
            <person name="Bloom T."/>
            <person name="Blye J."/>
            <person name="Boguslavskiy L."/>
            <person name="Bonnet C."/>
            <person name="Boukhgalter B."/>
            <person name="Bourzgui I."/>
            <person name="Brown A."/>
            <person name="Cahill P."/>
            <person name="Channer S."/>
            <person name="Cheshatsang Y."/>
            <person name="Chuda L."/>
            <person name="Citroen M."/>
            <person name="Collymore A."/>
            <person name="Cooke P."/>
            <person name="Costello M."/>
            <person name="D'Aco K."/>
            <person name="Daza R."/>
            <person name="De Haan G."/>
            <person name="DeGray S."/>
            <person name="DeMaso C."/>
            <person name="Dhargay N."/>
            <person name="Dooley K."/>
            <person name="Dooley E."/>
            <person name="Doricent M."/>
            <person name="Dorje P."/>
            <person name="Dorjee K."/>
            <person name="Dupes A."/>
            <person name="Elong R."/>
            <person name="Falk J."/>
            <person name="Farina A."/>
            <person name="Faro S."/>
            <person name="Ferguson D."/>
            <person name="Fisher S."/>
            <person name="Foley C.D."/>
            <person name="Franke A."/>
            <person name="Friedrich D."/>
            <person name="Gadbois L."/>
            <person name="Gearin G."/>
            <person name="Gearin C.R."/>
            <person name="Giannoukos G."/>
            <person name="Goode T."/>
            <person name="Graham J."/>
            <person name="Grandbois E."/>
            <person name="Grewal S."/>
            <person name="Gyaltsen K."/>
            <person name="Hafez N."/>
            <person name="Hagos B."/>
            <person name="Hall J."/>
            <person name="Henson C."/>
            <person name="Hollinger A."/>
            <person name="Honan T."/>
            <person name="Huard M.D."/>
            <person name="Hughes L."/>
            <person name="Hurhula B."/>
            <person name="Husby M.E."/>
            <person name="Kamat A."/>
            <person name="Kanga B."/>
            <person name="Kashin S."/>
            <person name="Khazanovich D."/>
            <person name="Kisner P."/>
            <person name="Lance K."/>
            <person name="Lara M."/>
            <person name="Lee W."/>
            <person name="Lennon N."/>
            <person name="Letendre F."/>
            <person name="LeVine R."/>
            <person name="Lipovsky A."/>
            <person name="Liu X."/>
            <person name="Liu J."/>
            <person name="Liu S."/>
            <person name="Lokyitsang T."/>
            <person name="Lokyitsang Y."/>
            <person name="Lubonja R."/>
            <person name="Lui A."/>
            <person name="MacDonald P."/>
            <person name="Magnisalis V."/>
            <person name="Maru K."/>
            <person name="Matthews C."/>
            <person name="McCusker W."/>
            <person name="McDonough S."/>
            <person name="Mehta T."/>
            <person name="Meldrim J."/>
            <person name="Meneus L."/>
            <person name="Mihai O."/>
            <person name="Mihalev A."/>
            <person name="Mihova T."/>
            <person name="Mittelman R."/>
            <person name="Mlenga V."/>
            <person name="Montmayeur A."/>
            <person name="Mulrain L."/>
            <person name="Navidi A."/>
            <person name="Naylor J."/>
            <person name="Negash T."/>
            <person name="Nguyen T."/>
            <person name="Nguyen N."/>
            <person name="Nicol R."/>
            <person name="Norbu C."/>
            <person name="Norbu N."/>
            <person name="Novod N."/>
            <person name="O'Neill B."/>
            <person name="Osman S."/>
            <person name="Markiewicz E."/>
            <person name="Oyono O.L."/>
            <person name="Patti C."/>
            <person name="Phunkhang P."/>
            <person name="Pierre F."/>
            <person name="Priest M."/>
            <person name="Raghuraman S."/>
            <person name="Rege F."/>
            <person name="Reyes R."/>
            <person name="Rise C."/>
            <person name="Rogov P."/>
            <person name="Ross K."/>
            <person name="Ryan E."/>
            <person name="Settipalli S."/>
            <person name="Shea T."/>
            <person name="Sherpa N."/>
            <person name="Shi L."/>
            <person name="Shih D."/>
            <person name="Sparrow T."/>
            <person name="Spaulding J."/>
            <person name="Stalker J."/>
            <person name="Stange-Thomann N."/>
            <person name="Stavropoulos S."/>
            <person name="Stone C."/>
            <person name="Strader C."/>
            <person name="Tesfaye S."/>
            <person name="Thomson T."/>
            <person name="Thoulutsang Y."/>
            <person name="Thoulutsang D."/>
            <person name="Topham K."/>
            <person name="Topping I."/>
            <person name="Tsamla T."/>
            <person name="Vassiliev H."/>
            <person name="Vo A."/>
            <person name="Wangchuk T."/>
            <person name="Wangdi T."/>
            <person name="Weiand M."/>
            <person name="Wilkinson J."/>
            <person name="Wilson A."/>
            <person name="Yadav S."/>
            <person name="Young G."/>
            <person name="Yu Q."/>
            <person name="Zembek L."/>
            <person name="Zhong D."/>
            <person name="Zimmer A."/>
            <person name="Zwirko Z."/>
            <person name="Jaffe D.B."/>
            <person name="Alvarez P."/>
            <person name="Brockman W."/>
            <person name="Butler J."/>
            <person name="Chin C."/>
            <person name="Gnerre S."/>
            <person name="Grabherr M."/>
            <person name="Kleber M."/>
            <person name="Mauceli E."/>
            <person name="MacCallum I."/>
        </authorList>
    </citation>
    <scope>NUCLEOTIDE SEQUENCE [LARGE SCALE GENOMIC DNA]</scope>
    <source>
        <strain evidence="2">MSH-3 / Tucson 14011-0111.49</strain>
    </source>
</reference>
<sequence>MIIGGYSFWAATQLSDRGQDQIGLELGLGLDLDTGQTGRGSARDILFTFCFVAKCPLIRGVNEHDEAGPGQRIPQSMVLGGLQMVRDYPGASPLISRQ</sequence>
<name>B4GUZ0_DROPE</name>
<dbReference type="AlphaFoldDB" id="B4GUZ0"/>
<keyword evidence="2" id="KW-1185">Reference proteome</keyword>
<dbReference type="Proteomes" id="UP000008744">
    <property type="component" value="Unassembled WGS sequence"/>
</dbReference>
<organism evidence="2">
    <name type="scientific">Drosophila persimilis</name>
    <name type="common">Fruit fly</name>
    <dbReference type="NCBI Taxonomy" id="7234"/>
    <lineage>
        <taxon>Eukaryota</taxon>
        <taxon>Metazoa</taxon>
        <taxon>Ecdysozoa</taxon>
        <taxon>Arthropoda</taxon>
        <taxon>Hexapoda</taxon>
        <taxon>Insecta</taxon>
        <taxon>Pterygota</taxon>
        <taxon>Neoptera</taxon>
        <taxon>Endopterygota</taxon>
        <taxon>Diptera</taxon>
        <taxon>Brachycera</taxon>
        <taxon>Muscomorpha</taxon>
        <taxon>Ephydroidea</taxon>
        <taxon>Drosophilidae</taxon>
        <taxon>Drosophila</taxon>
        <taxon>Sophophora</taxon>
    </lineage>
</organism>
<gene>
    <name evidence="1" type="primary">Dper\GL12934</name>
    <name evidence="1" type="ORF">Dper_GL12934</name>
</gene>
<protein>
    <submittedName>
        <fullName evidence="1">GL12934</fullName>
    </submittedName>
</protein>
<accession>B4GUZ0</accession>
<proteinExistence type="predicted"/>
<evidence type="ECO:0000313" key="1">
    <source>
        <dbReference type="EMBL" id="EDW26527.1"/>
    </source>
</evidence>
<dbReference type="EMBL" id="CH479192">
    <property type="protein sequence ID" value="EDW26527.1"/>
    <property type="molecule type" value="Genomic_DNA"/>
</dbReference>